<feature type="transmembrane region" description="Helical" evidence="9">
    <location>
        <begin position="112"/>
        <end position="131"/>
    </location>
</feature>
<keyword evidence="5" id="KW-0406">Ion transport</keyword>
<dbReference type="Gene3D" id="1.20.5.110">
    <property type="match status" value="1"/>
</dbReference>
<accession>A0AA40SLS1</accession>
<evidence type="ECO:0000256" key="3">
    <source>
        <dbReference type="ARBA" id="ARBA00022692"/>
    </source>
</evidence>
<feature type="domain" description="Potassium channel" evidence="10">
    <location>
        <begin position="121"/>
        <end position="199"/>
    </location>
</feature>
<dbReference type="SUPFAM" id="SSF81324">
    <property type="entry name" value="Voltage-gated potassium channels"/>
    <property type="match status" value="1"/>
</dbReference>
<keyword evidence="6 9" id="KW-0472">Membrane</keyword>
<protein>
    <submittedName>
        <fullName evidence="11">Voltage-gated potassium channel</fullName>
    </submittedName>
</protein>
<sequence length="245" mass="26619">MDEATWHRRTEWPLVIASLAFLIAYSWRVIADLSGLARDVTTWILAVTWLLFICDYVVRLALARFRGAWFRRHLGALTFAVLPTLRLVLLLRVLTRIPGMRLSAGAALRTRIVVYGTGVAIVLIYLASLTVLDAERHAPGATIVTFGDAIWWSCVTVTTTGYGDLVPATDEGRLVGTGLMFVGVALSGVITATLASWIVERASRGGDDAEPATRGQVRELIAKVDALGEPVTGSERTEDPTTTPD</sequence>
<dbReference type="InterPro" id="IPR013099">
    <property type="entry name" value="K_chnl_dom"/>
</dbReference>
<evidence type="ECO:0000256" key="5">
    <source>
        <dbReference type="ARBA" id="ARBA00023065"/>
    </source>
</evidence>
<comment type="subcellular location">
    <subcellularLocation>
        <location evidence="1">Membrane</location>
        <topology evidence="1">Multi-pass membrane protein</topology>
    </subcellularLocation>
</comment>
<feature type="transmembrane region" description="Helical" evidence="9">
    <location>
        <begin position="42"/>
        <end position="62"/>
    </location>
</feature>
<gene>
    <name evidence="11" type="ORF">BKA10_000384</name>
</gene>
<evidence type="ECO:0000259" key="10">
    <source>
        <dbReference type="Pfam" id="PF07885"/>
    </source>
</evidence>
<evidence type="ECO:0000256" key="6">
    <source>
        <dbReference type="ARBA" id="ARBA00023136"/>
    </source>
</evidence>
<dbReference type="GO" id="GO:0008076">
    <property type="term" value="C:voltage-gated potassium channel complex"/>
    <property type="evidence" value="ECO:0007669"/>
    <property type="project" value="InterPro"/>
</dbReference>
<feature type="transmembrane region" description="Helical" evidence="9">
    <location>
        <begin position="74"/>
        <end position="92"/>
    </location>
</feature>
<keyword evidence="3 9" id="KW-0812">Transmembrane</keyword>
<reference evidence="11 12" key="1">
    <citation type="submission" date="2020-08" db="EMBL/GenBank/DDBJ databases">
        <title>Sequencing the genomes of 1000 actinobacteria strains.</title>
        <authorList>
            <person name="Klenk H.-P."/>
        </authorList>
    </citation>
    <scope>NUCLEOTIDE SEQUENCE [LARGE SCALE GENOMIC DNA]</scope>
    <source>
        <strain evidence="11 12">DSM 19600</strain>
    </source>
</reference>
<dbReference type="EMBL" id="JACIFH010000001">
    <property type="protein sequence ID" value="MBB4138590.1"/>
    <property type="molecule type" value="Genomic_DNA"/>
</dbReference>
<dbReference type="GO" id="GO:0001508">
    <property type="term" value="P:action potential"/>
    <property type="evidence" value="ECO:0007669"/>
    <property type="project" value="TreeGrafter"/>
</dbReference>
<dbReference type="Gene3D" id="1.10.287.70">
    <property type="match status" value="1"/>
</dbReference>
<evidence type="ECO:0000256" key="8">
    <source>
        <dbReference type="SAM" id="MobiDB-lite"/>
    </source>
</evidence>
<evidence type="ECO:0000256" key="2">
    <source>
        <dbReference type="ARBA" id="ARBA00022448"/>
    </source>
</evidence>
<evidence type="ECO:0000256" key="1">
    <source>
        <dbReference type="ARBA" id="ARBA00004141"/>
    </source>
</evidence>
<evidence type="ECO:0000256" key="7">
    <source>
        <dbReference type="ARBA" id="ARBA00023303"/>
    </source>
</evidence>
<name>A0AA40SLS1_9MICO</name>
<keyword evidence="2" id="KW-0813">Transport</keyword>
<feature type="transmembrane region" description="Helical" evidence="9">
    <location>
        <begin position="12"/>
        <end position="30"/>
    </location>
</feature>
<dbReference type="AlphaFoldDB" id="A0AA40SLS1"/>
<dbReference type="InterPro" id="IPR028325">
    <property type="entry name" value="VG_K_chnl"/>
</dbReference>
<dbReference type="RefSeq" id="WP_183498359.1">
    <property type="nucleotide sequence ID" value="NZ_BAABCO010000003.1"/>
</dbReference>
<feature type="transmembrane region" description="Helical" evidence="9">
    <location>
        <begin position="174"/>
        <end position="199"/>
    </location>
</feature>
<keyword evidence="12" id="KW-1185">Reference proteome</keyword>
<keyword evidence="4 9" id="KW-1133">Transmembrane helix</keyword>
<proteinExistence type="predicted"/>
<feature type="region of interest" description="Disordered" evidence="8">
    <location>
        <begin position="225"/>
        <end position="245"/>
    </location>
</feature>
<evidence type="ECO:0000256" key="9">
    <source>
        <dbReference type="SAM" id="Phobius"/>
    </source>
</evidence>
<organism evidence="11 12">
    <name type="scientific">Microbacterium invictum</name>
    <dbReference type="NCBI Taxonomy" id="515415"/>
    <lineage>
        <taxon>Bacteria</taxon>
        <taxon>Bacillati</taxon>
        <taxon>Actinomycetota</taxon>
        <taxon>Actinomycetes</taxon>
        <taxon>Micrococcales</taxon>
        <taxon>Microbacteriaceae</taxon>
        <taxon>Microbacterium</taxon>
    </lineage>
</organism>
<evidence type="ECO:0000256" key="4">
    <source>
        <dbReference type="ARBA" id="ARBA00022989"/>
    </source>
</evidence>
<feature type="transmembrane region" description="Helical" evidence="9">
    <location>
        <begin position="143"/>
        <end position="162"/>
    </location>
</feature>
<dbReference type="Pfam" id="PF07885">
    <property type="entry name" value="Ion_trans_2"/>
    <property type="match status" value="1"/>
</dbReference>
<dbReference type="PANTHER" id="PTHR11537:SF254">
    <property type="entry name" value="POTASSIUM VOLTAGE-GATED CHANNEL PROTEIN SHAB"/>
    <property type="match status" value="1"/>
</dbReference>
<evidence type="ECO:0000313" key="11">
    <source>
        <dbReference type="EMBL" id="MBB4138590.1"/>
    </source>
</evidence>
<dbReference type="PANTHER" id="PTHR11537">
    <property type="entry name" value="VOLTAGE-GATED POTASSIUM CHANNEL"/>
    <property type="match status" value="1"/>
</dbReference>
<comment type="caution">
    <text evidence="11">The sequence shown here is derived from an EMBL/GenBank/DDBJ whole genome shotgun (WGS) entry which is preliminary data.</text>
</comment>
<dbReference type="GO" id="GO:0005249">
    <property type="term" value="F:voltage-gated potassium channel activity"/>
    <property type="evidence" value="ECO:0007669"/>
    <property type="project" value="InterPro"/>
</dbReference>
<keyword evidence="7 11" id="KW-0407">Ion channel</keyword>
<dbReference type="Proteomes" id="UP000549113">
    <property type="component" value="Unassembled WGS sequence"/>
</dbReference>
<evidence type="ECO:0000313" key="12">
    <source>
        <dbReference type="Proteomes" id="UP000549113"/>
    </source>
</evidence>